<protein>
    <submittedName>
        <fullName evidence="2">Phosphotransferase</fullName>
    </submittedName>
</protein>
<feature type="domain" description="Aminoglycoside phosphotransferase" evidence="1">
    <location>
        <begin position="53"/>
        <end position="267"/>
    </location>
</feature>
<evidence type="ECO:0000259" key="1">
    <source>
        <dbReference type="Pfam" id="PF01636"/>
    </source>
</evidence>
<dbReference type="Proteomes" id="UP001597151">
    <property type="component" value="Unassembled WGS sequence"/>
</dbReference>
<name>A0ABW3TCB3_9RHOB</name>
<evidence type="ECO:0000313" key="3">
    <source>
        <dbReference type="Proteomes" id="UP001597151"/>
    </source>
</evidence>
<reference evidence="3" key="1">
    <citation type="journal article" date="2019" name="Int. J. Syst. Evol. Microbiol.">
        <title>The Global Catalogue of Microorganisms (GCM) 10K type strain sequencing project: providing services to taxonomists for standard genome sequencing and annotation.</title>
        <authorList>
            <consortium name="The Broad Institute Genomics Platform"/>
            <consortium name="The Broad Institute Genome Sequencing Center for Infectious Disease"/>
            <person name="Wu L."/>
            <person name="Ma J."/>
        </authorList>
    </citation>
    <scope>NUCLEOTIDE SEQUENCE [LARGE SCALE GENOMIC DNA]</scope>
    <source>
        <strain evidence="3">CCUG 55328</strain>
    </source>
</reference>
<dbReference type="RefSeq" id="WP_380790275.1">
    <property type="nucleotide sequence ID" value="NZ_JBHTKR010000003.1"/>
</dbReference>
<sequence length="317" mass="34099">MSDLRKRLTDAALAAWAAAAPQLGRDPHLARTRVLAARREARGGRVAMLISGDDGQGDLILKLRMGAQRDTTGPASRAYAGAVAGLSGQPGFAVPRLVLTLPDHQALILSHCPGVDARTLLSDSIYPADHLRVMQAAGAWLGALHRGRVQPPAPFDPAPALRRLIRKARQAPPPRPDAFAALLARIKDLAPQVHGRPMPQAIIHGDMTLGNLLIAPGCTTGIDLENDSPAPVARDLAMLLVDHEVWFGPQPAALSAFWQAYGMDMRDDPALGFFIALGLARLWQEMPPDPERDTPRRAHVWAGLQAMCARLPGKDWA</sequence>
<dbReference type="InterPro" id="IPR002575">
    <property type="entry name" value="Aminoglycoside_PTrfase"/>
</dbReference>
<dbReference type="SUPFAM" id="SSF56112">
    <property type="entry name" value="Protein kinase-like (PK-like)"/>
    <property type="match status" value="1"/>
</dbReference>
<keyword evidence="3" id="KW-1185">Reference proteome</keyword>
<dbReference type="Gene3D" id="3.90.1200.10">
    <property type="match status" value="1"/>
</dbReference>
<dbReference type="Pfam" id="PF01636">
    <property type="entry name" value="APH"/>
    <property type="match status" value="1"/>
</dbReference>
<proteinExistence type="predicted"/>
<dbReference type="InterPro" id="IPR011009">
    <property type="entry name" value="Kinase-like_dom_sf"/>
</dbReference>
<comment type="caution">
    <text evidence="2">The sequence shown here is derived from an EMBL/GenBank/DDBJ whole genome shotgun (WGS) entry which is preliminary data.</text>
</comment>
<dbReference type="EMBL" id="JBHTKR010000003">
    <property type="protein sequence ID" value="MFD1194593.1"/>
    <property type="molecule type" value="Genomic_DNA"/>
</dbReference>
<accession>A0ABW3TCB3</accession>
<evidence type="ECO:0000313" key="2">
    <source>
        <dbReference type="EMBL" id="MFD1194593.1"/>
    </source>
</evidence>
<organism evidence="2 3">
    <name type="scientific">Seohaeicola saemankumensis</name>
    <dbReference type="NCBI Taxonomy" id="481181"/>
    <lineage>
        <taxon>Bacteria</taxon>
        <taxon>Pseudomonadati</taxon>
        <taxon>Pseudomonadota</taxon>
        <taxon>Alphaproteobacteria</taxon>
        <taxon>Rhodobacterales</taxon>
        <taxon>Roseobacteraceae</taxon>
        <taxon>Seohaeicola</taxon>
    </lineage>
</organism>
<gene>
    <name evidence="2" type="ORF">ACFQ3C_07915</name>
</gene>